<dbReference type="PANTHER" id="PTHR35997">
    <property type="entry name" value="COTTON FIBER PROTEIN-RELATED"/>
    <property type="match status" value="1"/>
</dbReference>
<reference evidence="3" key="2">
    <citation type="submission" date="2020-10" db="EMBL/GenBank/DDBJ databases">
        <authorList>
            <person name="Scholz U."/>
            <person name="Mascher M."/>
            <person name="Fiebig A."/>
        </authorList>
    </citation>
    <scope>NUCLEOTIDE SEQUENCE [LARGE SCALE GENOMIC DNA]</scope>
    <source>
        <strain evidence="3">cv. Morex</strain>
    </source>
</reference>
<protein>
    <submittedName>
        <fullName evidence="3">Uncharacterized protein</fullName>
    </submittedName>
</protein>
<keyword evidence="2" id="KW-0472">Membrane</keyword>
<organism evidence="3 4">
    <name type="scientific">Hordeum vulgare subsp. vulgare</name>
    <name type="common">Domesticated barley</name>
    <dbReference type="NCBI Taxonomy" id="112509"/>
    <lineage>
        <taxon>Eukaryota</taxon>
        <taxon>Viridiplantae</taxon>
        <taxon>Streptophyta</taxon>
        <taxon>Embryophyta</taxon>
        <taxon>Tracheophyta</taxon>
        <taxon>Spermatophyta</taxon>
        <taxon>Magnoliopsida</taxon>
        <taxon>Liliopsida</taxon>
        <taxon>Poales</taxon>
        <taxon>Poaceae</taxon>
        <taxon>BOP clade</taxon>
        <taxon>Pooideae</taxon>
        <taxon>Triticodae</taxon>
        <taxon>Triticeae</taxon>
        <taxon>Hordeinae</taxon>
        <taxon>Hordeum</taxon>
    </lineage>
</organism>
<dbReference type="PANTHER" id="PTHR35997:SF17">
    <property type="entry name" value="DUF4408 DOMAIN-CONTAINING PROTEIN"/>
    <property type="match status" value="1"/>
</dbReference>
<dbReference type="SMR" id="A0A8I6Y610"/>
<reference evidence="4" key="1">
    <citation type="journal article" date="2012" name="Nature">
        <title>A physical, genetic and functional sequence assembly of the barley genome.</title>
        <authorList>
            <consortium name="The International Barley Genome Sequencing Consortium"/>
            <person name="Mayer K.F."/>
            <person name="Waugh R."/>
            <person name="Brown J.W."/>
            <person name="Schulman A."/>
            <person name="Langridge P."/>
            <person name="Platzer M."/>
            <person name="Fincher G.B."/>
            <person name="Muehlbauer G.J."/>
            <person name="Sato K."/>
            <person name="Close T.J."/>
            <person name="Wise R.P."/>
            <person name="Stein N."/>
        </authorList>
    </citation>
    <scope>NUCLEOTIDE SEQUENCE [LARGE SCALE GENOMIC DNA]</scope>
    <source>
        <strain evidence="4">cv. Morex</strain>
    </source>
</reference>
<evidence type="ECO:0000256" key="1">
    <source>
        <dbReference type="SAM" id="MobiDB-lite"/>
    </source>
</evidence>
<reference evidence="3" key="3">
    <citation type="submission" date="2022-01" db="UniProtKB">
        <authorList>
            <consortium name="EnsemblPlants"/>
        </authorList>
    </citation>
    <scope>IDENTIFICATION</scope>
    <source>
        <strain evidence="3">subsp. vulgare</strain>
    </source>
</reference>
<accession>A0A8I6Y610</accession>
<dbReference type="Gramene" id="HORVU.MOREX.r3.5HG0508220.1">
    <property type="protein sequence ID" value="HORVU.MOREX.r3.5HG0508220.1.CDS1"/>
    <property type="gene ID" value="HORVU.MOREX.r3.5HG0508220"/>
</dbReference>
<evidence type="ECO:0000256" key="2">
    <source>
        <dbReference type="SAM" id="Phobius"/>
    </source>
</evidence>
<keyword evidence="4" id="KW-1185">Reference proteome</keyword>
<name>A0A8I6Y610_HORVV</name>
<dbReference type="EnsemblPlants" id="HORVU.MOREX.r3.5HG0508220.1">
    <property type="protein sequence ID" value="HORVU.MOREX.r3.5HG0508220.1.CDS1"/>
    <property type="gene ID" value="HORVU.MOREX.r3.5HG0508220"/>
</dbReference>
<feature type="transmembrane region" description="Helical" evidence="2">
    <location>
        <begin position="44"/>
        <end position="66"/>
    </location>
</feature>
<dbReference type="AlphaFoldDB" id="A0A8I6Y610"/>
<dbReference type="Gramene" id="HORVU.MOREX.r2.5HG0422040.1">
    <property type="protein sequence ID" value="HORVU.MOREX.r2.5HG0422040.1.CDS.1"/>
    <property type="gene ID" value="HORVU.MOREX.r2.5HG0422040"/>
</dbReference>
<feature type="region of interest" description="Disordered" evidence="1">
    <location>
        <begin position="216"/>
        <end position="240"/>
    </location>
</feature>
<keyword evidence="2" id="KW-1133">Transmembrane helix</keyword>
<keyword evidence="2" id="KW-0812">Transmembrane</keyword>
<proteinExistence type="predicted"/>
<evidence type="ECO:0000313" key="4">
    <source>
        <dbReference type="Proteomes" id="UP000011116"/>
    </source>
</evidence>
<feature type="transmembrane region" description="Helical" evidence="2">
    <location>
        <begin position="12"/>
        <end position="32"/>
    </location>
</feature>
<sequence>MASMRRPQPQDIAKASISALVISLPIIYVSLLRVPPSALARDSTFWFLMSHSIIAIIAADSGVLFFSSGPHHQYAEERDNLTDVVLPGAQPAATAQEDYSDATSVPLMEAATPIDISTSGAVGGGDQLPTGTGMEERHALALTEGEGAAIEPKNETDHASLLQKCDEEEEASVVAEPVIAEENDAMMVKGDQWTTPQAQITVQPDDQDEGSAEVAREEMKKPQCWGIEETDKPPPQEEEREYWQLSDEELNRKVEEFITRFNRDMVQQEAAVC</sequence>
<dbReference type="Proteomes" id="UP000011116">
    <property type="component" value="Chromosome 5H"/>
</dbReference>
<evidence type="ECO:0000313" key="3">
    <source>
        <dbReference type="EnsemblPlants" id="HORVU.MOREX.r3.5HG0508220.1.CDS1"/>
    </source>
</evidence>